<comment type="caution">
    <text evidence="1">The sequence shown here is derived from an EMBL/GenBank/DDBJ whole genome shotgun (WGS) entry which is preliminary data.</text>
</comment>
<dbReference type="RefSeq" id="WP_005725706.1">
    <property type="nucleotide sequence ID" value="NZ_CP083392.1"/>
</dbReference>
<gene>
    <name evidence="1" type="ORF">CEE75_05545</name>
</gene>
<dbReference type="EMBL" id="NKLP01000099">
    <property type="protein sequence ID" value="TDN31647.1"/>
    <property type="molecule type" value="Genomic_DNA"/>
</dbReference>
<dbReference type="AlphaFoldDB" id="A0A4R6CTA8"/>
<reference evidence="1 2" key="1">
    <citation type="submission" date="2017-06" db="EMBL/GenBank/DDBJ databases">
        <authorList>
            <person name="Swanenburg J."/>
            <person name="Kort R."/>
        </authorList>
    </citation>
    <scope>NUCLEOTIDE SEQUENCE [LARGE SCALE GENOMIC DNA]</scope>
    <source>
        <strain evidence="1 2">RL05</strain>
    </source>
</reference>
<dbReference type="Proteomes" id="UP000295195">
    <property type="component" value="Unassembled WGS sequence"/>
</dbReference>
<evidence type="ECO:0000313" key="2">
    <source>
        <dbReference type="Proteomes" id="UP000295195"/>
    </source>
</evidence>
<evidence type="ECO:0000313" key="1">
    <source>
        <dbReference type="EMBL" id="TDN31647.1"/>
    </source>
</evidence>
<protein>
    <recommendedName>
        <fullName evidence="3">WG repeat-containing protein</fullName>
    </recommendedName>
</protein>
<sequence length="92" mass="10724">MLNNKKAIFHDKNGRKIYPDSLLYDEVANEYFFPYRKNGVWGDDFLGDFYPLKASQLILQKKHASMDDMKLLMKLPNESDAIFNTEGFINGK</sequence>
<name>A0A4R6CTA8_9LACO</name>
<accession>A0A4R6CTA8</accession>
<organism evidence="1 2">
    <name type="scientific">Lactobacillus crispatus</name>
    <dbReference type="NCBI Taxonomy" id="47770"/>
    <lineage>
        <taxon>Bacteria</taxon>
        <taxon>Bacillati</taxon>
        <taxon>Bacillota</taxon>
        <taxon>Bacilli</taxon>
        <taxon>Lactobacillales</taxon>
        <taxon>Lactobacillaceae</taxon>
        <taxon>Lactobacillus</taxon>
    </lineage>
</organism>
<evidence type="ECO:0008006" key="3">
    <source>
        <dbReference type="Google" id="ProtNLM"/>
    </source>
</evidence>
<proteinExistence type="predicted"/>